<evidence type="ECO:0000256" key="1">
    <source>
        <dbReference type="SAM" id="SignalP"/>
    </source>
</evidence>
<dbReference type="AlphaFoldDB" id="A0A2N9F2C2"/>
<reference evidence="2" key="1">
    <citation type="submission" date="2018-02" db="EMBL/GenBank/DDBJ databases">
        <authorList>
            <person name="Cohen D.B."/>
            <person name="Kent A.D."/>
        </authorList>
    </citation>
    <scope>NUCLEOTIDE SEQUENCE</scope>
</reference>
<evidence type="ECO:0008006" key="3">
    <source>
        <dbReference type="Google" id="ProtNLM"/>
    </source>
</evidence>
<keyword evidence="1" id="KW-0732">Signal</keyword>
<dbReference type="EMBL" id="OIVN01000502">
    <property type="protein sequence ID" value="SPC81245.1"/>
    <property type="molecule type" value="Genomic_DNA"/>
</dbReference>
<feature type="signal peptide" evidence="1">
    <location>
        <begin position="1"/>
        <end position="27"/>
    </location>
</feature>
<evidence type="ECO:0000313" key="2">
    <source>
        <dbReference type="EMBL" id="SPC81245.1"/>
    </source>
</evidence>
<accession>A0A2N9F2C2</accession>
<organism evidence="2">
    <name type="scientific">Fagus sylvatica</name>
    <name type="common">Beechnut</name>
    <dbReference type="NCBI Taxonomy" id="28930"/>
    <lineage>
        <taxon>Eukaryota</taxon>
        <taxon>Viridiplantae</taxon>
        <taxon>Streptophyta</taxon>
        <taxon>Embryophyta</taxon>
        <taxon>Tracheophyta</taxon>
        <taxon>Spermatophyta</taxon>
        <taxon>Magnoliopsida</taxon>
        <taxon>eudicotyledons</taxon>
        <taxon>Gunneridae</taxon>
        <taxon>Pentapetalae</taxon>
        <taxon>rosids</taxon>
        <taxon>fabids</taxon>
        <taxon>Fagales</taxon>
        <taxon>Fagaceae</taxon>
        <taxon>Fagus</taxon>
    </lineage>
</organism>
<sequence length="74" mass="7529">MATKKTIAMLLISLLVIIVACANVGEALSDCAMHCLPGCMKQVPVASIDTCGNACEGLCDQLDGDGNPGLGDFS</sequence>
<protein>
    <recommendedName>
        <fullName evidence="3">Bifunctional inhibitor/plant lipid transfer protein/seed storage helical domain-containing protein</fullName>
    </recommendedName>
</protein>
<name>A0A2N9F2C2_FAGSY</name>
<gene>
    <name evidence="2" type="ORF">FSB_LOCUS9127</name>
</gene>
<feature type="chain" id="PRO_5014763852" description="Bifunctional inhibitor/plant lipid transfer protein/seed storage helical domain-containing protein" evidence="1">
    <location>
        <begin position="28"/>
        <end position="74"/>
    </location>
</feature>
<proteinExistence type="predicted"/>
<dbReference type="PROSITE" id="PS51257">
    <property type="entry name" value="PROKAR_LIPOPROTEIN"/>
    <property type="match status" value="1"/>
</dbReference>